<keyword evidence="2" id="KW-1185">Reference proteome</keyword>
<proteinExistence type="predicted"/>
<evidence type="ECO:0000313" key="1">
    <source>
        <dbReference type="EMBL" id="MCP2356733.1"/>
    </source>
</evidence>
<accession>A0A9X2GLG9</accession>
<dbReference type="InterPro" id="IPR008928">
    <property type="entry name" value="6-hairpin_glycosidase_sf"/>
</dbReference>
<organism evidence="1 2">
    <name type="scientific">Nonomuraea thailandensis</name>
    <dbReference type="NCBI Taxonomy" id="1188745"/>
    <lineage>
        <taxon>Bacteria</taxon>
        <taxon>Bacillati</taxon>
        <taxon>Actinomycetota</taxon>
        <taxon>Actinomycetes</taxon>
        <taxon>Streptosporangiales</taxon>
        <taxon>Streptosporangiaceae</taxon>
        <taxon>Nonomuraea</taxon>
    </lineage>
</organism>
<evidence type="ECO:0000313" key="2">
    <source>
        <dbReference type="Proteomes" id="UP001139648"/>
    </source>
</evidence>
<reference evidence="1" key="1">
    <citation type="submission" date="2022-06" db="EMBL/GenBank/DDBJ databases">
        <title>Sequencing the genomes of 1000 actinobacteria strains.</title>
        <authorList>
            <person name="Klenk H.-P."/>
        </authorList>
    </citation>
    <scope>NUCLEOTIDE SEQUENCE</scope>
    <source>
        <strain evidence="1">DSM 46694</strain>
    </source>
</reference>
<dbReference type="AlphaFoldDB" id="A0A9X2GLG9"/>
<dbReference type="InterPro" id="IPR012341">
    <property type="entry name" value="6hp_glycosidase-like_sf"/>
</dbReference>
<dbReference type="GO" id="GO:0005975">
    <property type="term" value="P:carbohydrate metabolic process"/>
    <property type="evidence" value="ECO:0007669"/>
    <property type="project" value="InterPro"/>
</dbReference>
<name>A0A9X2GLG9_9ACTN</name>
<dbReference type="Gene3D" id="1.50.10.10">
    <property type="match status" value="1"/>
</dbReference>
<gene>
    <name evidence="1" type="ORF">HD597_003753</name>
</gene>
<dbReference type="Proteomes" id="UP001139648">
    <property type="component" value="Unassembled WGS sequence"/>
</dbReference>
<comment type="caution">
    <text evidence="1">The sequence shown here is derived from an EMBL/GenBank/DDBJ whole genome shotgun (WGS) entry which is preliminary data.</text>
</comment>
<dbReference type="RefSeq" id="WP_253743860.1">
    <property type="nucleotide sequence ID" value="NZ_BAABKA010000063.1"/>
</dbReference>
<protein>
    <submittedName>
        <fullName evidence="1">Uncharacterized protein</fullName>
    </submittedName>
</protein>
<dbReference type="EMBL" id="JAMZEB010000002">
    <property type="protein sequence ID" value="MCP2356733.1"/>
    <property type="molecule type" value="Genomic_DNA"/>
</dbReference>
<sequence>MTDLVESFSWASTRSREWVQTGRHSAFLPSYWAAMTDRPMFYSRDFAHQTLGAHLLGLDTENLAMLRHFAGSATGARGWYPLWAFEFDGTPAAIDYRSDDDFVREIPAPFELVEKAVEQYRWTADGRFLLDPVIAGFLRTTMTSFVELHDPLGTGVAGERGTGDFWSGTATYNEVERPPYLRVSADGIASQWAAHRALGSAGVLAAGFAAWNRSRAAELEEHFSDAWWSQDGRHYTAGFTAEGPVAGFRLESTWFPALKGIMRADERSAAHLDFLAAGLEAAPPANIEAATYLPEAFLRYGRDGEALRWIRALAASRADYPEVPFTHVAHVATGLTGLEPGETPGVVRTRSHLPAGEWLAAGNVPVGGSRIGVRHDGREATELQVTGGPGVTWAATWDDGQVSTIEVPAGTRVRATPDGGVTRLPAR</sequence>
<dbReference type="SUPFAM" id="SSF48208">
    <property type="entry name" value="Six-hairpin glycosidases"/>
    <property type="match status" value="1"/>
</dbReference>